<evidence type="ECO:0000313" key="3">
    <source>
        <dbReference type="Proteomes" id="UP000322267"/>
    </source>
</evidence>
<reference evidence="3 4" key="1">
    <citation type="submission" date="2019-08" db="EMBL/GenBank/DDBJ databases">
        <title>Bacillus genomes from the desert of Cuatro Cienegas, Coahuila.</title>
        <authorList>
            <person name="Olmedo-Alvarez G."/>
        </authorList>
    </citation>
    <scope>NUCLEOTIDE SEQUENCE [LARGE SCALE GENOMIC DNA]</scope>
    <source>
        <strain evidence="2 3">CH34_1T</strain>
        <strain evidence="1 4">CH40_1T</strain>
    </source>
</reference>
<sequence length="60" mass="5878">MFLPLLIIFIAVGLSQPAKRRGTGGDASSPFFMGSYSDSNNCDSSGGFGGGDGGGCGGGE</sequence>
<proteinExistence type="predicted"/>
<comment type="caution">
    <text evidence="2">The sequence shown here is derived from an EMBL/GenBank/DDBJ whole genome shotgun (WGS) entry which is preliminary data.</text>
</comment>
<protein>
    <submittedName>
        <fullName evidence="2">Uncharacterized protein</fullName>
    </submittedName>
</protein>
<dbReference type="AlphaFoldDB" id="A0A5D4NKK5"/>
<evidence type="ECO:0000313" key="1">
    <source>
        <dbReference type="EMBL" id="TYR73876.1"/>
    </source>
</evidence>
<dbReference type="Proteomes" id="UP000322267">
    <property type="component" value="Unassembled WGS sequence"/>
</dbReference>
<name>A0A5D4NKK5_9BACI</name>
<organism evidence="2 3">
    <name type="scientific">Rossellomorea vietnamensis</name>
    <dbReference type="NCBI Taxonomy" id="218284"/>
    <lineage>
        <taxon>Bacteria</taxon>
        <taxon>Bacillati</taxon>
        <taxon>Bacillota</taxon>
        <taxon>Bacilli</taxon>
        <taxon>Bacillales</taxon>
        <taxon>Bacillaceae</taxon>
        <taxon>Rossellomorea</taxon>
    </lineage>
</organism>
<dbReference type="Proteomes" id="UP000323317">
    <property type="component" value="Unassembled WGS sequence"/>
</dbReference>
<evidence type="ECO:0000313" key="4">
    <source>
        <dbReference type="Proteomes" id="UP000323317"/>
    </source>
</evidence>
<gene>
    <name evidence="2" type="ORF">FZC78_21605</name>
    <name evidence="1" type="ORF">FZC79_17055</name>
</gene>
<dbReference type="EMBL" id="VTEH01000015">
    <property type="protein sequence ID" value="TYR73876.1"/>
    <property type="molecule type" value="Genomic_DNA"/>
</dbReference>
<dbReference type="OrthoDB" id="2942074at2"/>
<accession>A0A5D4NKK5</accession>
<evidence type="ECO:0000313" key="2">
    <source>
        <dbReference type="EMBL" id="TYS13452.1"/>
    </source>
</evidence>
<dbReference type="EMBL" id="VTEI01000020">
    <property type="protein sequence ID" value="TYS13452.1"/>
    <property type="molecule type" value="Genomic_DNA"/>
</dbReference>